<name>A0A2A3E9G2_APICC</name>
<dbReference type="Proteomes" id="UP000242457">
    <property type="component" value="Unassembled WGS sequence"/>
</dbReference>
<dbReference type="EMBL" id="KZ288313">
    <property type="protein sequence ID" value="PBC28365.1"/>
    <property type="molecule type" value="Genomic_DNA"/>
</dbReference>
<dbReference type="AlphaFoldDB" id="A0A2A3E9G2"/>
<keyword evidence="2" id="KW-1185">Reference proteome</keyword>
<dbReference type="Pfam" id="PF15013">
    <property type="entry name" value="CCSMST1"/>
    <property type="match status" value="1"/>
</dbReference>
<dbReference type="OrthoDB" id="5783753at2759"/>
<accession>A0A2A3E9G2</accession>
<gene>
    <name evidence="1" type="ORF">APICC_03733</name>
</gene>
<evidence type="ECO:0000313" key="1">
    <source>
        <dbReference type="EMBL" id="PBC28365.1"/>
    </source>
</evidence>
<reference evidence="1 2" key="1">
    <citation type="submission" date="2014-07" db="EMBL/GenBank/DDBJ databases">
        <title>Genomic and transcriptomic analysis on Apis cerana provide comprehensive insights into honey bee biology.</title>
        <authorList>
            <person name="Diao Q."/>
            <person name="Sun L."/>
            <person name="Zheng H."/>
            <person name="Zheng H."/>
            <person name="Xu S."/>
            <person name="Wang S."/>
            <person name="Zeng Z."/>
            <person name="Hu F."/>
            <person name="Su S."/>
            <person name="Wu J."/>
        </authorList>
    </citation>
    <scope>NUCLEOTIDE SEQUENCE [LARGE SCALE GENOMIC DNA]</scope>
    <source>
        <tissue evidence="1">Pupae without intestine</tissue>
    </source>
</reference>
<evidence type="ECO:0000313" key="2">
    <source>
        <dbReference type="Proteomes" id="UP000242457"/>
    </source>
</evidence>
<sequence length="126" mass="15095">MMRIKWIKNILELRSKKTLLEKRYVFPQMCSTLRFSITSKRNETIKNDEIENNIKRRKPIKFSTSKASKFFSERTSKDAPRYQETVVMTCFAIFLIYFCILREENDIDEAMAKNIPPEILRQIYGK</sequence>
<organism evidence="1 2">
    <name type="scientific">Apis cerana cerana</name>
    <name type="common">Oriental honeybee</name>
    <dbReference type="NCBI Taxonomy" id="94128"/>
    <lineage>
        <taxon>Eukaryota</taxon>
        <taxon>Metazoa</taxon>
        <taxon>Ecdysozoa</taxon>
        <taxon>Arthropoda</taxon>
        <taxon>Hexapoda</taxon>
        <taxon>Insecta</taxon>
        <taxon>Pterygota</taxon>
        <taxon>Neoptera</taxon>
        <taxon>Endopterygota</taxon>
        <taxon>Hymenoptera</taxon>
        <taxon>Apocrita</taxon>
        <taxon>Aculeata</taxon>
        <taxon>Apoidea</taxon>
        <taxon>Anthophila</taxon>
        <taxon>Apidae</taxon>
        <taxon>Apis</taxon>
    </lineage>
</organism>
<proteinExistence type="predicted"/>
<dbReference type="InterPro" id="IPR029160">
    <property type="entry name" value="UQCC4"/>
</dbReference>
<protein>
    <submittedName>
        <fullName evidence="1">Protein ccsmst1</fullName>
    </submittedName>
</protein>